<reference evidence="2 3" key="1">
    <citation type="submission" date="2023-04" db="EMBL/GenBank/DDBJ databases">
        <title>Clostridium tannerae sp. nov., isolated from the fecal material of an alpaca.</title>
        <authorList>
            <person name="Miller S."/>
            <person name="Hendry M."/>
            <person name="King J."/>
            <person name="Sankaranarayanan K."/>
            <person name="Lawson P.A."/>
        </authorList>
    </citation>
    <scope>NUCLEOTIDE SEQUENCE [LARGE SCALE GENOMIC DNA]</scope>
    <source>
        <strain evidence="2 3">A1-XYC3</strain>
    </source>
</reference>
<proteinExistence type="predicted"/>
<evidence type="ECO:0000256" key="1">
    <source>
        <dbReference type="SAM" id="Coils"/>
    </source>
</evidence>
<gene>
    <name evidence="2" type="ORF">P8V03_18970</name>
</gene>
<comment type="caution">
    <text evidence="2">The sequence shown here is derived from an EMBL/GenBank/DDBJ whole genome shotgun (WGS) entry which is preliminary data.</text>
</comment>
<dbReference type="SUPFAM" id="SSF46689">
    <property type="entry name" value="Homeodomain-like"/>
    <property type="match status" value="1"/>
</dbReference>
<feature type="coiled-coil region" evidence="1">
    <location>
        <begin position="58"/>
        <end position="89"/>
    </location>
</feature>
<organism evidence="2 3">
    <name type="scientific">Clostridium tanneri</name>
    <dbReference type="NCBI Taxonomy" id="3037988"/>
    <lineage>
        <taxon>Bacteria</taxon>
        <taxon>Bacillati</taxon>
        <taxon>Bacillota</taxon>
        <taxon>Clostridia</taxon>
        <taxon>Eubacteriales</taxon>
        <taxon>Clostridiaceae</taxon>
        <taxon>Clostridium</taxon>
    </lineage>
</organism>
<keyword evidence="3" id="KW-1185">Reference proteome</keyword>
<dbReference type="Pfam" id="PF01527">
    <property type="entry name" value="HTH_Tnp_1"/>
    <property type="match status" value="1"/>
</dbReference>
<dbReference type="Gene3D" id="1.10.10.60">
    <property type="entry name" value="Homeodomain-like"/>
    <property type="match status" value="1"/>
</dbReference>
<evidence type="ECO:0000313" key="2">
    <source>
        <dbReference type="EMBL" id="MDW8803214.1"/>
    </source>
</evidence>
<dbReference type="RefSeq" id="WP_318799370.1">
    <property type="nucleotide sequence ID" value="NZ_JARUJP010000071.1"/>
</dbReference>
<dbReference type="EMBL" id="JARUJP010000071">
    <property type="protein sequence ID" value="MDW8803214.1"/>
    <property type="molecule type" value="Genomic_DNA"/>
</dbReference>
<dbReference type="Proteomes" id="UP001281656">
    <property type="component" value="Unassembled WGS sequence"/>
</dbReference>
<name>A0ABU4JYG0_9CLOT</name>
<sequence length="97" mass="11383">MARRKFTLEDKIKIIEELNNGLTHAQVCKKYELTSSTLSTFKRQLDVINATQPKDYQASAKEKALEEENRKLKELIGKKELELDMLQDLLKKKKYLK</sequence>
<dbReference type="InterPro" id="IPR009057">
    <property type="entry name" value="Homeodomain-like_sf"/>
</dbReference>
<dbReference type="InterPro" id="IPR002514">
    <property type="entry name" value="Transposase_8"/>
</dbReference>
<keyword evidence="1" id="KW-0175">Coiled coil</keyword>
<accession>A0ABU4JYG0</accession>
<evidence type="ECO:0000313" key="3">
    <source>
        <dbReference type="Proteomes" id="UP001281656"/>
    </source>
</evidence>
<protein>
    <submittedName>
        <fullName evidence="2">Transposase</fullName>
    </submittedName>
</protein>